<proteinExistence type="predicted"/>
<feature type="transmembrane region" description="Helical" evidence="1">
    <location>
        <begin position="118"/>
        <end position="138"/>
    </location>
</feature>
<feature type="transmembrane region" description="Helical" evidence="1">
    <location>
        <begin position="29"/>
        <end position="48"/>
    </location>
</feature>
<feature type="transmembrane region" description="Helical" evidence="1">
    <location>
        <begin position="90"/>
        <end position="111"/>
    </location>
</feature>
<dbReference type="Proteomes" id="UP000321617">
    <property type="component" value="Unassembled WGS sequence"/>
</dbReference>
<feature type="transmembrane region" description="Helical" evidence="1">
    <location>
        <begin position="55"/>
        <end position="78"/>
    </location>
</feature>
<dbReference type="Pfam" id="PF22765">
    <property type="entry name" value="DUF7010"/>
    <property type="match status" value="1"/>
</dbReference>
<feature type="transmembrane region" description="Helical" evidence="1">
    <location>
        <begin position="175"/>
        <end position="195"/>
    </location>
</feature>
<keyword evidence="1" id="KW-1133">Transmembrane helix</keyword>
<accession>A0A562V2L1</accession>
<gene>
    <name evidence="2" type="ORF">LX16_2862</name>
</gene>
<feature type="transmembrane region" description="Helical" evidence="1">
    <location>
        <begin position="144"/>
        <end position="163"/>
    </location>
</feature>
<organism evidence="2 3">
    <name type="scientific">Stackebrandtia albiflava</name>
    <dbReference type="NCBI Taxonomy" id="406432"/>
    <lineage>
        <taxon>Bacteria</taxon>
        <taxon>Bacillati</taxon>
        <taxon>Actinomycetota</taxon>
        <taxon>Actinomycetes</taxon>
        <taxon>Glycomycetales</taxon>
        <taxon>Glycomycetaceae</taxon>
        <taxon>Stackebrandtia</taxon>
    </lineage>
</organism>
<keyword evidence="3" id="KW-1185">Reference proteome</keyword>
<keyword evidence="1" id="KW-0812">Transmembrane</keyword>
<comment type="caution">
    <text evidence="2">The sequence shown here is derived from an EMBL/GenBank/DDBJ whole genome shotgun (WGS) entry which is preliminary data.</text>
</comment>
<reference evidence="2 3" key="1">
    <citation type="journal article" date="2013" name="Stand. Genomic Sci.">
        <title>Genomic Encyclopedia of Type Strains, Phase I: The one thousand microbial genomes (KMG-I) project.</title>
        <authorList>
            <person name="Kyrpides N.C."/>
            <person name="Woyke T."/>
            <person name="Eisen J.A."/>
            <person name="Garrity G."/>
            <person name="Lilburn T.G."/>
            <person name="Beck B.J."/>
            <person name="Whitman W.B."/>
            <person name="Hugenholtz P."/>
            <person name="Klenk H.P."/>
        </authorList>
    </citation>
    <scope>NUCLEOTIDE SEQUENCE [LARGE SCALE GENOMIC DNA]</scope>
    <source>
        <strain evidence="2 3">DSM 45044</strain>
    </source>
</reference>
<protein>
    <submittedName>
        <fullName evidence="2">Uncharacterized protein</fullName>
    </submittedName>
</protein>
<name>A0A562V2L1_9ACTN</name>
<keyword evidence="1" id="KW-0472">Membrane</keyword>
<dbReference type="AlphaFoldDB" id="A0A562V2L1"/>
<dbReference type="EMBL" id="VLLL01000006">
    <property type="protein sequence ID" value="TWJ12114.1"/>
    <property type="molecule type" value="Genomic_DNA"/>
</dbReference>
<dbReference type="InterPro" id="IPR053824">
    <property type="entry name" value="DUF7010"/>
</dbReference>
<evidence type="ECO:0000313" key="3">
    <source>
        <dbReference type="Proteomes" id="UP000321617"/>
    </source>
</evidence>
<evidence type="ECO:0000313" key="2">
    <source>
        <dbReference type="EMBL" id="TWJ12114.1"/>
    </source>
</evidence>
<sequence length="198" mass="21381">MLVKGHRATVDDMELIESLRLLAEQHMSGLSFLAAYGVTWLVCGVIWLRASSRTAAFVTLFQGMVALPAALALSAAIGALGGDRPVTDEITQLSVLIGTSQLLGLPFLIYLTVRRRYALVPFAFAGITSMHFVLYSWLYQTPVYIVMAVLISLGAMIVMLAVPEKAEDRLGPARVSLLTGGLLLATALFFLISHLSGR</sequence>
<evidence type="ECO:0000256" key="1">
    <source>
        <dbReference type="SAM" id="Phobius"/>
    </source>
</evidence>